<feature type="domain" description="FANCI solenoid 3" evidence="4">
    <location>
        <begin position="810"/>
        <end position="1040"/>
    </location>
</feature>
<feature type="domain" description="FANCI solenoid 2" evidence="3">
    <location>
        <begin position="403"/>
        <end position="527"/>
    </location>
</feature>
<gene>
    <name evidence="7" type="ORF">PVAND_013900</name>
</gene>
<dbReference type="Pfam" id="PF14677">
    <property type="entry name" value="FANCI_S3"/>
    <property type="match status" value="1"/>
</dbReference>
<comment type="caution">
    <text evidence="7">The sequence shown here is derived from an EMBL/GenBank/DDBJ whole genome shotgun (WGS) entry which is preliminary data.</text>
</comment>
<accession>A0A9J6CSX1</accession>
<dbReference type="PANTHER" id="PTHR21818">
    <property type="entry name" value="BC025462 PROTEIN"/>
    <property type="match status" value="1"/>
</dbReference>
<dbReference type="GO" id="GO:0006281">
    <property type="term" value="P:DNA repair"/>
    <property type="evidence" value="ECO:0007669"/>
    <property type="project" value="InterPro"/>
</dbReference>
<dbReference type="Pfam" id="PF14676">
    <property type="entry name" value="FANCI_S2"/>
    <property type="match status" value="1"/>
</dbReference>
<feature type="compositionally biased region" description="Low complexity" evidence="1">
    <location>
        <begin position="1362"/>
        <end position="1374"/>
    </location>
</feature>
<dbReference type="InterPro" id="IPR029315">
    <property type="entry name" value="FANCI_S2"/>
</dbReference>
<feature type="compositionally biased region" description="Basic residues" evidence="1">
    <location>
        <begin position="1433"/>
        <end position="1442"/>
    </location>
</feature>
<dbReference type="Proteomes" id="UP001107558">
    <property type="component" value="Chromosome 1"/>
</dbReference>
<evidence type="ECO:0000259" key="2">
    <source>
        <dbReference type="Pfam" id="PF14675"/>
    </source>
</evidence>
<feature type="compositionally biased region" description="Acidic residues" evidence="1">
    <location>
        <begin position="1324"/>
        <end position="1333"/>
    </location>
</feature>
<sequence length="1442" mass="165981">MVDSNKFITNFIKCTQDKRQDKLKLLEAKNISDIVVELANNKNSDCLILWNAICEIEDEKKLFKIIEEVLPKLNRDALSLREYQDFINRFLLQLPNKSLKFSLKVSLLCSECLKIGDQRAPFWKDILPLCLKILQKNSTKVLETEDNESTMTGKEAANDMIKNILKSDFALATLTTLMSMFKDIEISPTQQDSLVIKVCGLIEKVNHEDIGNLSLVIFQQANYNQIIMPLLALDKYFYKRRYRFLLNEYESAPDDIEETSSVGLVHAEETTIYHFQNVAEFTNIEKNIATALKALEFTPHFVLSPFLSTILVSIAKISSSVQGNFRLNQSTILPFMKQVFKFNEEHRQILKFSGWAKSIDPIEAVNTDSLLRMLKENTCSLRQDVALNGLFGLVFLLLKTKASPALNKFAIDFLNDIIKNRTEFTSDILRIVVKMLFCEKNKGPIIECFSSLVQNRHLDVSASEMALQKLIEDLPELDLDTALSIESVIFTAITKSISLRDLMIEVMKKAMYQRNVEIRKMAIFSFCIMLRKFTKPSSRLSASTSTQSRFSHNISMFSLTQSQIAISANSNRNNNIRQVEIIMLEILGLLRKCFSENNEIKVMLYESLLNSIQANSFIVSNVFEFLNGHFRMYFDCDEEMLMDFDKLFKQDEENDDGNLIIMDDLGQLLKFMISCIVITKEHHQKLNCDVNIYEEILSKLIEKCINATKEQLHVFSNIDQKNFIIMAQFLNCCEALMLYCYYQITTHNNEMYVTKVLMLFEKYLEIQKEHKKMLEASNKKSTKSDKKAATMPDVELKKSTQKMETRTKCIWNLKECVPFLKAIFNDNQNERMKEFKQNKDFCHFVLMTTSQKLAELETSSEHSKMKYSRSIFDSFLSCSTIFYQQLHTDNFISLHNNYSSDCAASLSNAFKYLIQAMETTFTGKSEKFNQFLKSMTQTNVYNNHSHNQDDENDSMLLEVIKKIHQIIEWIFEQEKKSVEFIENSSSITLILNNLFTSLQLLYRKFNSATISRECFNWILNFAKKTNVKNKSIAAVVIKLFIQCINQHENALLIDCVAHKIASCYQYRRTINEPECASQNNFAIITKQAGVVDEAFSEFIEFIKDQILVVEIYIKRSNSFNAHAQLRGQESHDDTCTALQSLATAICTKVISLGKSIERIASCKFQISTRNIERVAGIIKLYYNCLVNLMKHFRKHHDIKNINCESIGLENLIKYSKKFAACVYSIAPYIENAAEEEFDKGKKDDLKARTKKRDAIMNKETKTIPRMIFLIETFNTQVLNFDAAAKTTLSKHLHPGEVRDFHIENKLLRDAIVRSQASARSQTFENDDDDDDVSMNETKSNETQQSSDNENIQPNKKRKRRLASTTSSSSSTNNSSDEEENNASGNESSEENDSPPKKAPKRQQKPTIRVRLEKNARVARGREKRMTEAPPKATGKRGGRKKK</sequence>
<feature type="domain" description="FANCI helical" evidence="6">
    <location>
        <begin position="557"/>
        <end position="768"/>
    </location>
</feature>
<dbReference type="EMBL" id="JADBJN010000001">
    <property type="protein sequence ID" value="KAG5684683.1"/>
    <property type="molecule type" value="Genomic_DNA"/>
</dbReference>
<evidence type="ECO:0000259" key="4">
    <source>
        <dbReference type="Pfam" id="PF14677"/>
    </source>
</evidence>
<dbReference type="InterPro" id="IPR026171">
    <property type="entry name" value="FANCI"/>
</dbReference>
<dbReference type="InterPro" id="IPR029313">
    <property type="entry name" value="FANCI_S3"/>
</dbReference>
<feature type="region of interest" description="Disordered" evidence="1">
    <location>
        <begin position="1317"/>
        <end position="1442"/>
    </location>
</feature>
<feature type="region of interest" description="Disordered" evidence="1">
    <location>
        <begin position="775"/>
        <end position="797"/>
    </location>
</feature>
<organism evidence="7 8">
    <name type="scientific">Polypedilum vanderplanki</name>
    <name type="common">Sleeping chironomid midge</name>
    <dbReference type="NCBI Taxonomy" id="319348"/>
    <lineage>
        <taxon>Eukaryota</taxon>
        <taxon>Metazoa</taxon>
        <taxon>Ecdysozoa</taxon>
        <taxon>Arthropoda</taxon>
        <taxon>Hexapoda</taxon>
        <taxon>Insecta</taxon>
        <taxon>Pterygota</taxon>
        <taxon>Neoptera</taxon>
        <taxon>Endopterygota</taxon>
        <taxon>Diptera</taxon>
        <taxon>Nematocera</taxon>
        <taxon>Chironomoidea</taxon>
        <taxon>Chironomidae</taxon>
        <taxon>Chironominae</taxon>
        <taxon>Polypedilum</taxon>
        <taxon>Polypedilum</taxon>
    </lineage>
</organism>
<feature type="domain" description="FANCI solenoid 4" evidence="5">
    <location>
        <begin position="1068"/>
        <end position="1307"/>
    </location>
</feature>
<feature type="compositionally biased region" description="Basic and acidic residues" evidence="1">
    <location>
        <begin position="1409"/>
        <end position="1426"/>
    </location>
</feature>
<dbReference type="Pfam" id="PF14678">
    <property type="entry name" value="FANCI_S4"/>
    <property type="match status" value="1"/>
</dbReference>
<evidence type="ECO:0008006" key="9">
    <source>
        <dbReference type="Google" id="ProtNLM"/>
    </source>
</evidence>
<feature type="compositionally biased region" description="Polar residues" evidence="1">
    <location>
        <begin position="1334"/>
        <end position="1353"/>
    </location>
</feature>
<dbReference type="OrthoDB" id="195089at2759"/>
<dbReference type="InterPro" id="IPR029314">
    <property type="entry name" value="FANCI_S4"/>
</dbReference>
<evidence type="ECO:0000259" key="6">
    <source>
        <dbReference type="Pfam" id="PF14680"/>
    </source>
</evidence>
<feature type="domain" description="FANCI solenoid 1" evidence="2">
    <location>
        <begin position="60"/>
        <end position="279"/>
    </location>
</feature>
<reference evidence="7" key="1">
    <citation type="submission" date="2021-03" db="EMBL/GenBank/DDBJ databases">
        <title>Chromosome level genome of the anhydrobiotic midge Polypedilum vanderplanki.</title>
        <authorList>
            <person name="Yoshida Y."/>
            <person name="Kikawada T."/>
            <person name="Gusev O."/>
        </authorList>
    </citation>
    <scope>NUCLEOTIDE SEQUENCE</scope>
    <source>
        <strain evidence="7">NIAS01</strain>
        <tissue evidence="7">Whole body or cell culture</tissue>
    </source>
</reference>
<keyword evidence="8" id="KW-1185">Reference proteome</keyword>
<proteinExistence type="predicted"/>
<evidence type="ECO:0000259" key="3">
    <source>
        <dbReference type="Pfam" id="PF14676"/>
    </source>
</evidence>
<evidence type="ECO:0000313" key="7">
    <source>
        <dbReference type="EMBL" id="KAG5684683.1"/>
    </source>
</evidence>
<dbReference type="Pfam" id="PF14675">
    <property type="entry name" value="FANCI_S1"/>
    <property type="match status" value="1"/>
</dbReference>
<dbReference type="PANTHER" id="PTHR21818:SF0">
    <property type="entry name" value="FANCONI ANEMIA GROUP I PROTEIN"/>
    <property type="match status" value="1"/>
</dbReference>
<dbReference type="InterPro" id="IPR029312">
    <property type="entry name" value="FANCI_HD2"/>
</dbReference>
<protein>
    <recommendedName>
        <fullName evidence="9">Fanconi anemia group I protein-like protein</fullName>
    </recommendedName>
</protein>
<name>A0A9J6CSX1_POLVA</name>
<evidence type="ECO:0000313" key="8">
    <source>
        <dbReference type="Proteomes" id="UP001107558"/>
    </source>
</evidence>
<dbReference type="InterPro" id="IPR029308">
    <property type="entry name" value="FANCI_S1"/>
</dbReference>
<dbReference type="Pfam" id="PF14680">
    <property type="entry name" value="FANCI_HD2"/>
    <property type="match status" value="1"/>
</dbReference>
<evidence type="ECO:0000256" key="1">
    <source>
        <dbReference type="SAM" id="MobiDB-lite"/>
    </source>
</evidence>
<dbReference type="GO" id="GO:0070182">
    <property type="term" value="F:DNA polymerase binding"/>
    <property type="evidence" value="ECO:0007669"/>
    <property type="project" value="TreeGrafter"/>
</dbReference>
<evidence type="ECO:0000259" key="5">
    <source>
        <dbReference type="Pfam" id="PF14678"/>
    </source>
</evidence>